<dbReference type="RefSeq" id="WP_093150805.1">
    <property type="nucleotide sequence ID" value="NZ_FNBW01000007.1"/>
</dbReference>
<keyword evidence="2" id="KW-1185">Reference proteome</keyword>
<proteinExistence type="predicted"/>
<dbReference type="Gene3D" id="3.40.50.1820">
    <property type="entry name" value="alpha/beta hydrolase"/>
    <property type="match status" value="1"/>
</dbReference>
<name>A0A8G2BJM4_9PROT</name>
<dbReference type="InterPro" id="IPR010662">
    <property type="entry name" value="RBBP9/YdeN"/>
</dbReference>
<sequence length="184" mass="19288">MKSSEATILVLPGLGGGTDGHWYARWQAGLKTAEWVALDDWSSPARDAYVQSILDAVAGADRPVVLVGHGYGSLAAVHAASDLADGKVRGAFLAAVPDIEAADHGVAEGYRPLPRDPLPFPSLVLASRNDPHCAFEVAEDLAGAWGSRLVDLRESGNVDPDSGHGPWPEGLMTFGKFLGQLPPA</sequence>
<dbReference type="InterPro" id="IPR029058">
    <property type="entry name" value="AB_hydrolase_fold"/>
</dbReference>
<dbReference type="Proteomes" id="UP000198615">
    <property type="component" value="Unassembled WGS sequence"/>
</dbReference>
<dbReference type="AlphaFoldDB" id="A0A8G2BJM4"/>
<comment type="caution">
    <text evidence="1">The sequence shown here is derived from an EMBL/GenBank/DDBJ whole genome shotgun (WGS) entry which is preliminary data.</text>
</comment>
<protein>
    <recommendedName>
        <fullName evidence="3">Alpha/beta hydrolase</fullName>
    </recommendedName>
</protein>
<reference evidence="1 2" key="1">
    <citation type="submission" date="2016-10" db="EMBL/GenBank/DDBJ databases">
        <authorList>
            <person name="Varghese N."/>
            <person name="Submissions S."/>
        </authorList>
    </citation>
    <scope>NUCLEOTIDE SEQUENCE [LARGE SCALE GENOMIC DNA]</scope>
    <source>
        <strain evidence="1 2">DSM 18839</strain>
    </source>
</reference>
<dbReference type="OrthoDB" id="9804993at2"/>
<evidence type="ECO:0008006" key="3">
    <source>
        <dbReference type="Google" id="ProtNLM"/>
    </source>
</evidence>
<gene>
    <name evidence="1" type="ORF">SAMN05660686_02550</name>
</gene>
<accession>A0A8G2BJM4</accession>
<evidence type="ECO:0000313" key="1">
    <source>
        <dbReference type="EMBL" id="SDF85340.1"/>
    </source>
</evidence>
<organism evidence="1 2">
    <name type="scientific">Thalassobaculum litoreum DSM 18839</name>
    <dbReference type="NCBI Taxonomy" id="1123362"/>
    <lineage>
        <taxon>Bacteria</taxon>
        <taxon>Pseudomonadati</taxon>
        <taxon>Pseudomonadota</taxon>
        <taxon>Alphaproteobacteria</taxon>
        <taxon>Rhodospirillales</taxon>
        <taxon>Thalassobaculaceae</taxon>
        <taxon>Thalassobaculum</taxon>
    </lineage>
</organism>
<dbReference type="SUPFAM" id="SSF53474">
    <property type="entry name" value="alpha/beta-Hydrolases"/>
    <property type="match status" value="1"/>
</dbReference>
<evidence type="ECO:0000313" key="2">
    <source>
        <dbReference type="Proteomes" id="UP000198615"/>
    </source>
</evidence>
<dbReference type="GO" id="GO:0016787">
    <property type="term" value="F:hydrolase activity"/>
    <property type="evidence" value="ECO:0007669"/>
    <property type="project" value="InterPro"/>
</dbReference>
<dbReference type="Pfam" id="PF06821">
    <property type="entry name" value="Ser_hydrolase"/>
    <property type="match status" value="1"/>
</dbReference>
<dbReference type="EMBL" id="FNBW01000007">
    <property type="protein sequence ID" value="SDF85340.1"/>
    <property type="molecule type" value="Genomic_DNA"/>
</dbReference>